<dbReference type="Pfam" id="PF01243">
    <property type="entry name" value="PNPOx_N"/>
    <property type="match status" value="1"/>
</dbReference>
<dbReference type="Proteomes" id="UP000185511">
    <property type="component" value="Chromosome"/>
</dbReference>
<dbReference type="GO" id="GO:0016627">
    <property type="term" value="F:oxidoreductase activity, acting on the CH-CH group of donors"/>
    <property type="evidence" value="ECO:0007669"/>
    <property type="project" value="TreeGrafter"/>
</dbReference>
<keyword evidence="4" id="KW-1185">Reference proteome</keyword>
<feature type="domain" description="Pyridoxamine 5'-phosphate oxidase N-terminal" evidence="2">
    <location>
        <begin position="26"/>
        <end position="152"/>
    </location>
</feature>
<evidence type="ECO:0000313" key="4">
    <source>
        <dbReference type="Proteomes" id="UP000185511"/>
    </source>
</evidence>
<dbReference type="KEGG" id="acad:UA74_14880"/>
<keyword evidence="1" id="KW-0560">Oxidoreductase</keyword>
<dbReference type="PANTHER" id="PTHR35176:SF4">
    <property type="entry name" value="PYRIDOXAMINE 5'-PHOSPHATE OXIDASE-RELATED FMN-BINDING"/>
    <property type="match status" value="1"/>
</dbReference>
<sequence>MAKTEPVGTLHTGFSSPGATAASWSEVRERLVASEVFWISTVRPDGRPHVTPLLAVWRDEALYFCTGGTERKSRNLAENPQCTLTTGCNRLNEGVDLVVDGLAVRVSENALLRRLAEDWATKYGWNFAVRDDEFVGEGGNVAQVYRVEPVTVYAYGRDAEYSATSWRF</sequence>
<gene>
    <name evidence="3" type="ORF">UA74_14880</name>
</gene>
<proteinExistence type="predicted"/>
<dbReference type="GO" id="GO:0005829">
    <property type="term" value="C:cytosol"/>
    <property type="evidence" value="ECO:0007669"/>
    <property type="project" value="TreeGrafter"/>
</dbReference>
<evidence type="ECO:0000259" key="2">
    <source>
        <dbReference type="Pfam" id="PF01243"/>
    </source>
</evidence>
<accession>A0AAC9LE40</accession>
<dbReference type="PANTHER" id="PTHR35176">
    <property type="entry name" value="HEME OXYGENASE HI_0854-RELATED"/>
    <property type="match status" value="1"/>
</dbReference>
<dbReference type="GO" id="GO:0070967">
    <property type="term" value="F:coenzyme F420 binding"/>
    <property type="evidence" value="ECO:0007669"/>
    <property type="project" value="TreeGrafter"/>
</dbReference>
<dbReference type="InterPro" id="IPR011576">
    <property type="entry name" value="Pyridox_Oxase_N"/>
</dbReference>
<reference evidence="4" key="1">
    <citation type="submission" date="2016-06" db="EMBL/GenBank/DDBJ databases">
        <title>Complete genome sequence of Actinoalloteichus fjordicus DSM 46855 (=ADI127-17), type strain of the new species Actinoalloteichus fjordicus.</title>
        <authorList>
            <person name="Ruckert C."/>
            <person name="Nouioui I."/>
            <person name="Willmese J."/>
            <person name="van Wezel G."/>
            <person name="Klenk H.-P."/>
            <person name="Kalinowski J."/>
            <person name="Zotchev S.B."/>
        </authorList>
    </citation>
    <scope>NUCLEOTIDE SEQUENCE [LARGE SCALE GENOMIC DNA]</scope>
    <source>
        <strain evidence="4">ADI127-7</strain>
    </source>
</reference>
<name>A0AAC9LE40_9PSEU</name>
<dbReference type="AlphaFoldDB" id="A0AAC9LE40"/>
<dbReference type="RefSeq" id="WP_075740853.1">
    <property type="nucleotide sequence ID" value="NZ_CP016076.1"/>
</dbReference>
<dbReference type="InterPro" id="IPR012349">
    <property type="entry name" value="Split_barrel_FMN-bd"/>
</dbReference>
<evidence type="ECO:0000256" key="1">
    <source>
        <dbReference type="ARBA" id="ARBA00023002"/>
    </source>
</evidence>
<dbReference type="Gene3D" id="2.30.110.10">
    <property type="entry name" value="Electron Transport, Fmn-binding Protein, Chain A"/>
    <property type="match status" value="1"/>
</dbReference>
<protein>
    <submittedName>
        <fullName evidence="3">Pyridoxamine 5'-phosphate oxidase</fullName>
    </submittedName>
</protein>
<organism evidence="3 4">
    <name type="scientific">Actinoalloteichus fjordicus</name>
    <dbReference type="NCBI Taxonomy" id="1612552"/>
    <lineage>
        <taxon>Bacteria</taxon>
        <taxon>Bacillati</taxon>
        <taxon>Actinomycetota</taxon>
        <taxon>Actinomycetes</taxon>
        <taxon>Pseudonocardiales</taxon>
        <taxon>Pseudonocardiaceae</taxon>
        <taxon>Actinoalloteichus</taxon>
    </lineage>
</organism>
<dbReference type="SUPFAM" id="SSF50475">
    <property type="entry name" value="FMN-binding split barrel"/>
    <property type="match status" value="1"/>
</dbReference>
<dbReference type="InterPro" id="IPR052019">
    <property type="entry name" value="F420H2_bilvrd_red/Heme_oxyg"/>
</dbReference>
<evidence type="ECO:0000313" key="3">
    <source>
        <dbReference type="EMBL" id="APU15032.1"/>
    </source>
</evidence>
<dbReference type="EMBL" id="CP016076">
    <property type="protein sequence ID" value="APU15032.1"/>
    <property type="molecule type" value="Genomic_DNA"/>
</dbReference>